<name>A0ABX3W2Y7_9MYCO</name>
<comment type="caution">
    <text evidence="2">The sequence shown here is derived from an EMBL/GenBank/DDBJ whole genome shotgun (WGS) entry which is preliminary data.</text>
</comment>
<dbReference type="InterPro" id="IPR017146">
    <property type="entry name" value="Lanti_2_LanM"/>
</dbReference>
<dbReference type="Proteomes" id="UP000193710">
    <property type="component" value="Unassembled WGS sequence"/>
</dbReference>
<dbReference type="EMBL" id="LQPY01000021">
    <property type="protein sequence ID" value="ORX03722.1"/>
    <property type="molecule type" value="Genomic_DNA"/>
</dbReference>
<proteinExistence type="predicted"/>
<evidence type="ECO:0000313" key="3">
    <source>
        <dbReference type="Proteomes" id="UP000193710"/>
    </source>
</evidence>
<dbReference type="CDD" id="cd04792">
    <property type="entry name" value="LanM-like"/>
    <property type="match status" value="1"/>
</dbReference>
<dbReference type="SMART" id="SM01260">
    <property type="entry name" value="LANC_like"/>
    <property type="match status" value="1"/>
</dbReference>
<organism evidence="2 3">
    <name type="scientific">Mycobacterium triplex</name>
    <dbReference type="NCBI Taxonomy" id="47839"/>
    <lineage>
        <taxon>Bacteria</taxon>
        <taxon>Bacillati</taxon>
        <taxon>Actinomycetota</taxon>
        <taxon>Actinomycetes</taxon>
        <taxon>Mycobacteriales</taxon>
        <taxon>Mycobacteriaceae</taxon>
        <taxon>Mycobacterium</taxon>
        <taxon>Mycobacterium simiae complex</taxon>
    </lineage>
</organism>
<dbReference type="PRINTS" id="PR01950">
    <property type="entry name" value="LANCSUPER"/>
</dbReference>
<dbReference type="NCBIfam" id="TIGR03897">
    <property type="entry name" value="lanti_2_LanM"/>
    <property type="match status" value="1"/>
</dbReference>
<feature type="domain" description="Lantibiotic biosynthesis protein dehydration" evidence="1">
    <location>
        <begin position="224"/>
        <end position="596"/>
    </location>
</feature>
<dbReference type="SUPFAM" id="SSF158745">
    <property type="entry name" value="LanC-like"/>
    <property type="match status" value="1"/>
</dbReference>
<sequence length="1070" mass="116950">MIREIAMEAFYERLIFRAATIDELLSDAFEPLPGQKSDSELAARRLAAWCRSSASGDWSLFARRLGRDGLSIDGVLARFATIRRNASRPAPTWIDDAVWICEASQNSARTASKPPASQAESCAFEDLLEPVVRDAEARLWSDVGGRVDPAVGERARASLRRALVVDLSDLAAPAMYERFAEARKDDADLSVHADGAHSRSTARYQDFVSEMNAGGMRRLFDEKPVLLRLLATLTRQWIDASAELIRRLDADLPAIRHDLFGVDTCGEIASIDGGLSDPHNFGRSVRTIRFDDGSRVVYKPKDLTVDRAWYELIQRLNHNAPIDLKVPRLLACAGYGWTEFIDHTSCHDPQRFRRYFRRAGGWLALFHCFVGVDMHQENIIAHGEHPVPIDLEMILQAADAPGGLDPDDGAGRAYQAATEKLSNSVQEIGMLPVYGKHSNTVFSIGGVTSNPAPRVKLTWTDINSDTMRPTKVADSGTISNLPHVEGRHARLGDYLDDFISGFNDYAMFLHRQRPDDLFDGFAGLTIRKVARPTRFYYMLLERLKDHRTMDDGVIWSAQADFATRLADWQHDHDPMWPLQRLERAAVAELNVPHFMMTSDGHEIRDAAGTSIPVRGTPGLDRARARVRDLDSEEIAWQVEVIRQSTGSLRQKPRDAEPDRLHGFVTTGEPSHKVFAAEADTVARTLFSHAHFEGPGAAWIGLDWLGDSEISQLIALGDDLYNGTGGIALFLAAHAAVANSTSSRNLAMAALARLRETLRGRNPAQIARLLGLGGGLGLGSIVYSLAVISALLDHDDVLSDAHRAAKLIAPDVISADRQLDVLAGSAGAVLGLLRLYRQTGSSDALERATNCGRHLLAEHRVGPVGRRSWPAPGSGGPLNGLPRGAAGFAYALAALASATGSDEFASAAEECIAFENATFDAERSNWPDTSSGSAATWSGNWCRGAPGIGLARVAMTKQTALRGEPIVTDIRRALEGVEREWPGSTDTLCCGTLGSIEFLWEAADVLSRPDLRDTATQRLLAVAQTARSTGSYRWNGGISRFNLGLFRGIAGVGYTMLRRVDPSLPNVLIWE</sequence>
<gene>
    <name evidence="2" type="ORF">AWC29_16770</name>
</gene>
<evidence type="ECO:0000259" key="1">
    <source>
        <dbReference type="Pfam" id="PF13575"/>
    </source>
</evidence>
<dbReference type="Gene3D" id="1.50.10.10">
    <property type="match status" value="1"/>
</dbReference>
<dbReference type="InterPro" id="IPR025410">
    <property type="entry name" value="Lant_dehyd"/>
</dbReference>
<evidence type="ECO:0000313" key="2">
    <source>
        <dbReference type="EMBL" id="ORX03722.1"/>
    </source>
</evidence>
<keyword evidence="3" id="KW-1185">Reference proteome</keyword>
<dbReference type="InterPro" id="IPR007822">
    <property type="entry name" value="LANC-like"/>
</dbReference>
<dbReference type="PIRSF" id="PIRSF037228">
    <property type="entry name" value="Lant_mod_RumM"/>
    <property type="match status" value="1"/>
</dbReference>
<reference evidence="2 3" key="1">
    <citation type="submission" date="2016-01" db="EMBL/GenBank/DDBJ databases">
        <title>The new phylogeny of the genus Mycobacterium.</title>
        <authorList>
            <person name="Tarcisio F."/>
            <person name="Conor M."/>
            <person name="Antonella G."/>
            <person name="Elisabetta G."/>
            <person name="Giulia F.S."/>
            <person name="Sara T."/>
            <person name="Anna F."/>
            <person name="Clotilde B."/>
            <person name="Roberto B."/>
            <person name="Veronica D.S."/>
            <person name="Fabio R."/>
            <person name="Monica P."/>
            <person name="Olivier J."/>
            <person name="Enrico T."/>
            <person name="Nicola S."/>
        </authorList>
    </citation>
    <scope>NUCLEOTIDE SEQUENCE [LARGE SCALE GENOMIC DNA]</scope>
    <source>
        <strain evidence="2 3">DSM 44626</strain>
    </source>
</reference>
<dbReference type="InterPro" id="IPR012341">
    <property type="entry name" value="6hp_glycosidase-like_sf"/>
</dbReference>
<dbReference type="Pfam" id="PF05147">
    <property type="entry name" value="LANC_like"/>
    <property type="match status" value="1"/>
</dbReference>
<accession>A0ABX3W2Y7</accession>
<protein>
    <recommendedName>
        <fullName evidence="1">Lantibiotic biosynthesis protein dehydration domain-containing protein</fullName>
    </recommendedName>
</protein>
<dbReference type="Pfam" id="PF13575">
    <property type="entry name" value="DUF4135"/>
    <property type="match status" value="1"/>
</dbReference>